<evidence type="ECO:0000256" key="8">
    <source>
        <dbReference type="RuleBase" id="RU361238"/>
    </source>
</evidence>
<dbReference type="EMBL" id="JAQQWK010000014">
    <property type="protein sequence ID" value="KAK8016866.1"/>
    <property type="molecule type" value="Genomic_DNA"/>
</dbReference>
<keyword evidence="2" id="KW-0719">Serine esterase</keyword>
<feature type="region of interest" description="Disordered" evidence="9">
    <location>
        <begin position="119"/>
        <end position="158"/>
    </location>
</feature>
<keyword evidence="3" id="KW-0479">Metal-binding</keyword>
<dbReference type="Proteomes" id="UP001444661">
    <property type="component" value="Unassembled WGS sequence"/>
</dbReference>
<dbReference type="Gene3D" id="3.40.50.1820">
    <property type="entry name" value="alpha/beta hydrolase"/>
    <property type="match status" value="1"/>
</dbReference>
<dbReference type="PANTHER" id="PTHR33938:SF8">
    <property type="entry name" value="CARBOXYLIC ESTER HYDROLASE"/>
    <property type="match status" value="1"/>
</dbReference>
<evidence type="ECO:0000256" key="3">
    <source>
        <dbReference type="ARBA" id="ARBA00022723"/>
    </source>
</evidence>
<gene>
    <name evidence="10" type="ORF">PG993_015055</name>
</gene>
<comment type="similarity">
    <text evidence="1 8">Belongs to the tannase family.</text>
</comment>
<evidence type="ECO:0000256" key="1">
    <source>
        <dbReference type="ARBA" id="ARBA00006249"/>
    </source>
</evidence>
<evidence type="ECO:0000256" key="4">
    <source>
        <dbReference type="ARBA" id="ARBA00022729"/>
    </source>
</evidence>
<organism evidence="10 11">
    <name type="scientific">Apiospora rasikravindrae</name>
    <dbReference type="NCBI Taxonomy" id="990691"/>
    <lineage>
        <taxon>Eukaryota</taxon>
        <taxon>Fungi</taxon>
        <taxon>Dikarya</taxon>
        <taxon>Ascomycota</taxon>
        <taxon>Pezizomycotina</taxon>
        <taxon>Sordariomycetes</taxon>
        <taxon>Xylariomycetidae</taxon>
        <taxon>Amphisphaeriales</taxon>
        <taxon>Apiosporaceae</taxon>
        <taxon>Apiospora</taxon>
    </lineage>
</organism>
<keyword evidence="4" id="KW-0732">Signal</keyword>
<evidence type="ECO:0000256" key="7">
    <source>
        <dbReference type="ARBA" id="ARBA00023157"/>
    </source>
</evidence>
<keyword evidence="7" id="KW-1015">Disulfide bond</keyword>
<dbReference type="InterPro" id="IPR029058">
    <property type="entry name" value="AB_hydrolase_fold"/>
</dbReference>
<accession>A0ABR1RQM7</accession>
<evidence type="ECO:0000256" key="6">
    <source>
        <dbReference type="ARBA" id="ARBA00022837"/>
    </source>
</evidence>
<dbReference type="EC" id="3.1.1.-" evidence="8"/>
<evidence type="ECO:0000256" key="2">
    <source>
        <dbReference type="ARBA" id="ARBA00022487"/>
    </source>
</evidence>
<evidence type="ECO:0000256" key="5">
    <source>
        <dbReference type="ARBA" id="ARBA00022801"/>
    </source>
</evidence>
<evidence type="ECO:0000256" key="9">
    <source>
        <dbReference type="SAM" id="MobiDB-lite"/>
    </source>
</evidence>
<sequence length="568" mass="61109">MDQLASFLGYYGSATMGPGSGLSSCAASSIPYPTSLPTAKFLSVEAHMVTNYTVTVPPGFENSSTAPYSPVPVLNFCNVTLTYTHPGLGDKIKTQVWLPWAIWMLTAAAIVIPATRKSPTAAPSPLLERPPPRRRRRRSVHRLHPANSGPRPRRGYAVVTTDGGHLSNDPGDATWVLASTGNVDWVAVQNFAAIAVHDAAVIGRAVTEAFYGERVKYAYFTGCSTGGRQAAVLAQRWPGDYDGYLAGAAAMRSQDITAALGPQAKMVELGYAPPACEMRELRRLAIEKCDGLDGAMDGLVSEPERCFGAFDPRAHVGDEFVCEETGEAVEIAQLAWEGLRVGDGVVWGGVGHQADLAESWVSWAATSCDYNTGTTPPACKPKPWPFATAWVQYFLLQDPATPADPTAFFKSGLRDIERLVYQGRQWYTSIISAFDTDLSALRDGGGKLLMWHGMADEAIPLNNSRAYYDAVAARDPGHIDDYLRYFEAPGVSHCGTGGDGNGLFPARLLDALRAWVEEGKAPESVPAVSKAADPETGITTTRNLCRYPRKTKYDGVGDVASAASFRCV</sequence>
<protein>
    <recommendedName>
        <fullName evidence="8">Carboxylic ester hydrolase</fullName>
        <ecNumber evidence="8">3.1.1.-</ecNumber>
    </recommendedName>
</protein>
<dbReference type="InterPro" id="IPR011118">
    <property type="entry name" value="Tannase/feruloyl_esterase"/>
</dbReference>
<evidence type="ECO:0000313" key="11">
    <source>
        <dbReference type="Proteomes" id="UP001444661"/>
    </source>
</evidence>
<evidence type="ECO:0000313" key="10">
    <source>
        <dbReference type="EMBL" id="KAK8016866.1"/>
    </source>
</evidence>
<comment type="caution">
    <text evidence="10">The sequence shown here is derived from an EMBL/GenBank/DDBJ whole genome shotgun (WGS) entry which is preliminary data.</text>
</comment>
<keyword evidence="6" id="KW-0106">Calcium</keyword>
<feature type="compositionally biased region" description="Basic residues" evidence="9">
    <location>
        <begin position="132"/>
        <end position="144"/>
    </location>
</feature>
<keyword evidence="11" id="KW-1185">Reference proteome</keyword>
<name>A0ABR1RQM7_9PEZI</name>
<proteinExistence type="inferred from homology"/>
<reference evidence="10 11" key="1">
    <citation type="submission" date="2023-01" db="EMBL/GenBank/DDBJ databases">
        <title>Analysis of 21 Apiospora genomes using comparative genomics revels a genus with tremendous synthesis potential of carbohydrate active enzymes and secondary metabolites.</title>
        <authorList>
            <person name="Sorensen T."/>
        </authorList>
    </citation>
    <scope>NUCLEOTIDE SEQUENCE [LARGE SCALE GENOMIC DNA]</scope>
    <source>
        <strain evidence="10 11">CBS 33761</strain>
    </source>
</reference>
<dbReference type="Pfam" id="PF07519">
    <property type="entry name" value="Tannase"/>
    <property type="match status" value="1"/>
</dbReference>
<keyword evidence="5 8" id="KW-0378">Hydrolase</keyword>
<dbReference type="SUPFAM" id="SSF53474">
    <property type="entry name" value="alpha/beta-Hydrolases"/>
    <property type="match status" value="1"/>
</dbReference>
<dbReference type="PANTHER" id="PTHR33938">
    <property type="entry name" value="FERULOYL ESTERASE B-RELATED"/>
    <property type="match status" value="1"/>
</dbReference>